<dbReference type="EMBL" id="QEAP01000073">
    <property type="protein sequence ID" value="TPX75645.1"/>
    <property type="molecule type" value="Genomic_DNA"/>
</dbReference>
<dbReference type="PANTHER" id="PTHR24058">
    <property type="entry name" value="DUAL SPECIFICITY PROTEIN KINASE"/>
    <property type="match status" value="1"/>
</dbReference>
<comment type="subcellular location">
    <subcellularLocation>
        <location evidence="1">Membrane</location>
        <topology evidence="1">Peripheral membrane protein</topology>
    </subcellularLocation>
</comment>
<dbReference type="PANTHER" id="PTHR24058:SF17">
    <property type="entry name" value="HOMEODOMAIN INTERACTING PROTEIN KINASE, ISOFORM D"/>
    <property type="match status" value="1"/>
</dbReference>
<feature type="binding site" evidence="14">
    <location>
        <position position="319"/>
    </location>
    <ligand>
        <name>ATP</name>
        <dbReference type="ChEBI" id="CHEBI:30616"/>
    </ligand>
</feature>
<dbReference type="SMART" id="SM00220">
    <property type="entry name" value="S_TKc"/>
    <property type="match status" value="1"/>
</dbReference>
<name>A0A507FJ29_9FUNG</name>
<organism evidence="17 18">
    <name type="scientific">Chytriomyces confervae</name>
    <dbReference type="NCBI Taxonomy" id="246404"/>
    <lineage>
        <taxon>Eukaryota</taxon>
        <taxon>Fungi</taxon>
        <taxon>Fungi incertae sedis</taxon>
        <taxon>Chytridiomycota</taxon>
        <taxon>Chytridiomycota incertae sedis</taxon>
        <taxon>Chytridiomycetes</taxon>
        <taxon>Chytridiales</taxon>
        <taxon>Chytriomycetaceae</taxon>
        <taxon>Chytriomyces</taxon>
    </lineage>
</organism>
<dbReference type="PRINTS" id="PR00448">
    <property type="entry name" value="NSFATTACHMNT"/>
</dbReference>
<feature type="compositionally biased region" description="Low complexity" evidence="15">
    <location>
        <begin position="1064"/>
        <end position="1094"/>
    </location>
</feature>
<comment type="similarity">
    <text evidence="2">Belongs to the protein kinase superfamily. CMGC Ser/Thr protein kinase family. MNB/DYRK subfamily.</text>
</comment>
<keyword evidence="9" id="KW-0418">Kinase</keyword>
<reference evidence="17 18" key="1">
    <citation type="journal article" date="2019" name="Sci. Rep.">
        <title>Comparative genomics of chytrid fungi reveal insights into the obligate biotrophic and pathogenic lifestyle of Synchytrium endobioticum.</title>
        <authorList>
            <person name="van de Vossenberg B.T.L.H."/>
            <person name="Warris S."/>
            <person name="Nguyen H.D.T."/>
            <person name="van Gent-Pelzer M.P.E."/>
            <person name="Joly D.L."/>
            <person name="van de Geest H.C."/>
            <person name="Bonants P.J.M."/>
            <person name="Smith D.S."/>
            <person name="Levesque C.A."/>
            <person name="van der Lee T.A.J."/>
        </authorList>
    </citation>
    <scope>NUCLEOTIDE SEQUENCE [LARGE SCALE GENOMIC DNA]</scope>
    <source>
        <strain evidence="17 18">CBS 675.73</strain>
    </source>
</reference>
<dbReference type="GO" id="GO:0004674">
    <property type="term" value="F:protein serine/threonine kinase activity"/>
    <property type="evidence" value="ECO:0007669"/>
    <property type="project" value="UniProtKB-KW"/>
</dbReference>
<dbReference type="SUPFAM" id="SSF56112">
    <property type="entry name" value="Protein kinase-like (PK-like)"/>
    <property type="match status" value="1"/>
</dbReference>
<dbReference type="PROSITE" id="PS00108">
    <property type="entry name" value="PROTEIN_KINASE_ST"/>
    <property type="match status" value="1"/>
</dbReference>
<dbReference type="Gene3D" id="1.25.40.10">
    <property type="entry name" value="Tetratricopeptide repeat domain"/>
    <property type="match status" value="1"/>
</dbReference>
<comment type="caution">
    <text evidence="17">The sequence shown here is derived from an EMBL/GenBank/DDBJ whole genome shotgun (WGS) entry which is preliminary data.</text>
</comment>
<keyword evidence="11" id="KW-0931">ER-Golgi transport</keyword>
<keyword evidence="12" id="KW-0653">Protein transport</keyword>
<evidence type="ECO:0000259" key="16">
    <source>
        <dbReference type="PROSITE" id="PS50011"/>
    </source>
</evidence>
<dbReference type="GO" id="GO:0006886">
    <property type="term" value="P:intracellular protein transport"/>
    <property type="evidence" value="ECO:0007669"/>
    <property type="project" value="InterPro"/>
</dbReference>
<evidence type="ECO:0000256" key="1">
    <source>
        <dbReference type="ARBA" id="ARBA00004170"/>
    </source>
</evidence>
<protein>
    <recommendedName>
        <fullName evidence="16">Protein kinase domain-containing protein</fullName>
    </recommendedName>
</protein>
<dbReference type="Gene3D" id="1.10.510.10">
    <property type="entry name" value="Transferase(Phosphotransferase) domain 1"/>
    <property type="match status" value="1"/>
</dbReference>
<dbReference type="CDD" id="cd15832">
    <property type="entry name" value="SNAP"/>
    <property type="match status" value="1"/>
</dbReference>
<sequence>MSDAEARRYIAEAEKKASQPAGWFGIGGPKLDEAAELYAKAGNTYKLNKQWKESGDAYQSGAHILLRMGEKDEAATAFMNAAKSYKKSNPLDAITALSSAVQILIEKGRFSAAASNQKQIAETYENEVGDAKGARDAYEKAAEWYQGEESHAQADACILKAAHFAAQLEDFEGAVAGYEDVASRCVDNKLTKWSMKEYFFKSGLCLLNLRDFVRLRTSMDRYCGMDLQFGDSRECKFILDIADAVEAGDVEAFTNMVVDFDRLSKLDPWKTTLLLRVKKSIGEEDEDLTFQILDLLGQGTFGQVAKCVNTKTGENVAVKVIKNKPAYHNQSLVEVAILKHVRLSFLMSRFVRSILADWRILLKLNSNYHADKYHIVHMKDTFVFRNHLCIVFEMLSLNLYELIKQNQMRGLNVALVRLFVKQILECLVLLSKVKIIHSDLKPENILLKSLDAPNIKVIDFGSACHENETVYNYIQSRFYRSPEVLVGLPYTSSIDMWSLGCITAELFLGLPLFPGTSEYNQMSRIVSVMGMPGKLIGEKGRNSRNYFAKGPNGWELKSMQTYMLDTGLTEQPSKQYFQGTTLDEIIGSYPLPNRDMSPLEEAKERRSRLSLLDFLGGLLKLNPLERWSPQQAKMHPFVTGEEYTGPFTPASVFSLQKPVIAATMNTNVAQDSSAIDTESTETFPAPATETTQHHSQQLQQQRPVVASSASRRPRANTMIQAVPPQLQKIVTIQQQSGPNKVSLRNAAATGSGNQGGTAAFAYLDGNTNTQSSANLNSDDVVYRTYDKGKLPATSDYTSQGYPMVHNQYDGISSAMQGSTAASYDPKFLTNHFPLRKAASETMHMAHMHFQQQQHHHNSPATGLPHMPMPSANHSPAESLGNMSSGPAMHGINGNVFYNDGSHIPYDVVASMNHGYHPALDPNSNQQHPRMGENGERKQGFASRVPSLPGLTEWNPFVNDGTSMHKQHQQHQQHHEVFGSTSASNQRRPSSSSNLDYSPSIEPNGGGPRDNTRFENASNGSPRFQHRGSVGSGSHALPMPNGYASSPRSAYPASPRNAHQPVPQSPQQYHAPPHPYQQQQVQHQQHHQLQQQYQQFHNGYDGSASKGEPSFNGNRGRSASLSLHGQYPVNQPWNQAIQNQQLTHRANGVVNGGGSGGQAPGFKKRGAPPNISTAVASSPQHFQHGNLQIFSGSGNVGAFSAFSSGGAALTYSSHSVYSSSISGSMSASAADVSQIHPQRINHPANIGMRRSSVQYGSSPSAFVSSSYHGSGLSNNGRLGSSGSMAPPSMYGTGAGGAGGIPLSGNNPGLGLDFTKANIPLASPKSASALSGRATRFSNLPPSLSDVPLIGDFGTEGRVVTGVAEKTAVNVHTKDIIMSEVVDQ</sequence>
<evidence type="ECO:0000256" key="2">
    <source>
        <dbReference type="ARBA" id="ARBA00008867"/>
    </source>
</evidence>
<accession>A0A507FJ29</accession>
<dbReference type="InterPro" id="IPR017441">
    <property type="entry name" value="Protein_kinase_ATP_BS"/>
</dbReference>
<keyword evidence="6" id="KW-0597">Phosphoprotein</keyword>
<dbReference type="InterPro" id="IPR000719">
    <property type="entry name" value="Prot_kinase_dom"/>
</dbReference>
<feature type="compositionally biased region" description="Low complexity" evidence="15">
    <location>
        <begin position="979"/>
        <end position="999"/>
    </location>
</feature>
<evidence type="ECO:0000256" key="6">
    <source>
        <dbReference type="ARBA" id="ARBA00022553"/>
    </source>
</evidence>
<feature type="region of interest" description="Disordered" evidence="15">
    <location>
        <begin position="671"/>
        <end position="713"/>
    </location>
</feature>
<keyword evidence="13" id="KW-0472">Membrane</keyword>
<keyword evidence="5" id="KW-0723">Serine/threonine-protein kinase</keyword>
<dbReference type="Proteomes" id="UP000320333">
    <property type="component" value="Unassembled WGS sequence"/>
</dbReference>
<evidence type="ECO:0000256" key="11">
    <source>
        <dbReference type="ARBA" id="ARBA00022892"/>
    </source>
</evidence>
<evidence type="ECO:0000313" key="18">
    <source>
        <dbReference type="Proteomes" id="UP000320333"/>
    </source>
</evidence>
<dbReference type="SUPFAM" id="SSF48452">
    <property type="entry name" value="TPR-like"/>
    <property type="match status" value="1"/>
</dbReference>
<dbReference type="InterPro" id="IPR011009">
    <property type="entry name" value="Kinase-like_dom_sf"/>
</dbReference>
<dbReference type="InterPro" id="IPR008271">
    <property type="entry name" value="Ser/Thr_kinase_AS"/>
</dbReference>
<dbReference type="OrthoDB" id="9984275at2759"/>
<feature type="domain" description="Protein kinase" evidence="16">
    <location>
        <begin position="290"/>
        <end position="638"/>
    </location>
</feature>
<dbReference type="PROSITE" id="PS00107">
    <property type="entry name" value="PROTEIN_KINASE_ATP"/>
    <property type="match status" value="1"/>
</dbReference>
<evidence type="ECO:0000256" key="3">
    <source>
        <dbReference type="ARBA" id="ARBA00010050"/>
    </source>
</evidence>
<evidence type="ECO:0000256" key="15">
    <source>
        <dbReference type="SAM" id="MobiDB-lite"/>
    </source>
</evidence>
<feature type="compositionally biased region" description="Low complexity" evidence="15">
    <location>
        <begin position="1042"/>
        <end position="1055"/>
    </location>
</feature>
<dbReference type="InterPro" id="IPR000744">
    <property type="entry name" value="NSF_attach"/>
</dbReference>
<feature type="region of interest" description="Disordered" evidence="15">
    <location>
        <begin position="916"/>
        <end position="1126"/>
    </location>
</feature>
<evidence type="ECO:0000256" key="4">
    <source>
        <dbReference type="ARBA" id="ARBA00022448"/>
    </source>
</evidence>
<dbReference type="GO" id="GO:0005483">
    <property type="term" value="F:soluble NSF attachment protein activity"/>
    <property type="evidence" value="ECO:0007669"/>
    <property type="project" value="UniProtKB-ARBA"/>
</dbReference>
<keyword evidence="18" id="KW-1185">Reference proteome</keyword>
<dbReference type="GO" id="GO:0016020">
    <property type="term" value="C:membrane"/>
    <property type="evidence" value="ECO:0007669"/>
    <property type="project" value="UniProtKB-SubCell"/>
</dbReference>
<dbReference type="GO" id="GO:0005524">
    <property type="term" value="F:ATP binding"/>
    <property type="evidence" value="ECO:0007669"/>
    <property type="project" value="UniProtKB-UniRule"/>
</dbReference>
<dbReference type="GO" id="GO:0005737">
    <property type="term" value="C:cytoplasm"/>
    <property type="evidence" value="ECO:0007669"/>
    <property type="project" value="TreeGrafter"/>
</dbReference>
<evidence type="ECO:0000256" key="7">
    <source>
        <dbReference type="ARBA" id="ARBA00022679"/>
    </source>
</evidence>
<dbReference type="InterPro" id="IPR011990">
    <property type="entry name" value="TPR-like_helical_dom_sf"/>
</dbReference>
<dbReference type="STRING" id="246404.A0A507FJ29"/>
<evidence type="ECO:0000256" key="13">
    <source>
        <dbReference type="ARBA" id="ARBA00023136"/>
    </source>
</evidence>
<evidence type="ECO:0000256" key="10">
    <source>
        <dbReference type="ARBA" id="ARBA00022840"/>
    </source>
</evidence>
<keyword evidence="8 14" id="KW-0547">Nucleotide-binding</keyword>
<evidence type="ECO:0000256" key="9">
    <source>
        <dbReference type="ARBA" id="ARBA00022777"/>
    </source>
</evidence>
<dbReference type="InterPro" id="IPR050494">
    <property type="entry name" value="Ser_Thr_dual-spec_kinase"/>
</dbReference>
<dbReference type="PROSITE" id="PS50011">
    <property type="entry name" value="PROTEIN_KINASE_DOM"/>
    <property type="match status" value="1"/>
</dbReference>
<evidence type="ECO:0000256" key="8">
    <source>
        <dbReference type="ARBA" id="ARBA00022741"/>
    </source>
</evidence>
<gene>
    <name evidence="17" type="ORF">CcCBS67573_g03085</name>
</gene>
<evidence type="ECO:0000256" key="12">
    <source>
        <dbReference type="ARBA" id="ARBA00022927"/>
    </source>
</evidence>
<dbReference type="Pfam" id="PF00069">
    <property type="entry name" value="Pkinase"/>
    <property type="match status" value="1"/>
</dbReference>
<feature type="compositionally biased region" description="Basic and acidic residues" evidence="15">
    <location>
        <begin position="929"/>
        <end position="938"/>
    </location>
</feature>
<evidence type="ECO:0000313" key="17">
    <source>
        <dbReference type="EMBL" id="TPX75645.1"/>
    </source>
</evidence>
<dbReference type="GO" id="GO:0004713">
    <property type="term" value="F:protein tyrosine kinase activity"/>
    <property type="evidence" value="ECO:0007669"/>
    <property type="project" value="TreeGrafter"/>
</dbReference>
<keyword evidence="4" id="KW-0813">Transport</keyword>
<evidence type="ECO:0000256" key="5">
    <source>
        <dbReference type="ARBA" id="ARBA00022527"/>
    </source>
</evidence>
<dbReference type="Pfam" id="PF14938">
    <property type="entry name" value="SNAP"/>
    <property type="match status" value="1"/>
</dbReference>
<keyword evidence="7" id="KW-0808">Transferase</keyword>
<dbReference type="FunFam" id="1.10.510.10:FF:000380">
    <property type="entry name" value="Serine/threonine-protein kinase ppk15"/>
    <property type="match status" value="1"/>
</dbReference>
<feature type="compositionally biased region" description="Polar residues" evidence="15">
    <location>
        <begin position="1110"/>
        <end position="1126"/>
    </location>
</feature>
<evidence type="ECO:0000256" key="14">
    <source>
        <dbReference type="PROSITE-ProRule" id="PRU10141"/>
    </source>
</evidence>
<dbReference type="Gene3D" id="3.30.200.20">
    <property type="entry name" value="Phosphorylase Kinase, domain 1"/>
    <property type="match status" value="1"/>
</dbReference>
<feature type="compositionally biased region" description="Low complexity" evidence="15">
    <location>
        <begin position="680"/>
        <end position="701"/>
    </location>
</feature>
<dbReference type="GO" id="GO:0016192">
    <property type="term" value="P:vesicle-mediated transport"/>
    <property type="evidence" value="ECO:0007669"/>
    <property type="project" value="UniProtKB-KW"/>
</dbReference>
<dbReference type="FunFam" id="1.25.40.10:FF:000049">
    <property type="entry name" value="Alpha-soluble NSF attachment protein-like"/>
    <property type="match status" value="1"/>
</dbReference>
<comment type="similarity">
    <text evidence="3">Belongs to the SNAP family.</text>
</comment>
<proteinExistence type="inferred from homology"/>
<keyword evidence="10 14" id="KW-0067">ATP-binding</keyword>